<organism evidence="2 3">
    <name type="scientific">Achaetomium macrosporum</name>
    <dbReference type="NCBI Taxonomy" id="79813"/>
    <lineage>
        <taxon>Eukaryota</taxon>
        <taxon>Fungi</taxon>
        <taxon>Dikarya</taxon>
        <taxon>Ascomycota</taxon>
        <taxon>Pezizomycotina</taxon>
        <taxon>Sordariomycetes</taxon>
        <taxon>Sordariomycetidae</taxon>
        <taxon>Sordariales</taxon>
        <taxon>Chaetomiaceae</taxon>
        <taxon>Achaetomium</taxon>
    </lineage>
</organism>
<comment type="caution">
    <text evidence="2">The sequence shown here is derived from an EMBL/GenBank/DDBJ whole genome shotgun (WGS) entry which is preliminary data.</text>
</comment>
<evidence type="ECO:0000313" key="2">
    <source>
        <dbReference type="EMBL" id="KAK4236836.1"/>
    </source>
</evidence>
<feature type="compositionally biased region" description="Polar residues" evidence="1">
    <location>
        <begin position="26"/>
        <end position="38"/>
    </location>
</feature>
<dbReference type="Proteomes" id="UP001303760">
    <property type="component" value="Unassembled WGS sequence"/>
</dbReference>
<sequence length="242" mass="27315">MSSSDDWRKPQTNNSRNDRRRGVQGISRNTQGGQSSETGMLDPSEMLISTIPYRRGTKFDGPGIDPCSKTNKLQGNNKRVFHRTGKGTAEAPMVGWLFDCMLAKIFSNNMRLDHVDIVRNVAVANGFECALIRKQAHPRQCTYNKFGTRNMKTGANGRQRPEALRADSHITIYMGPNEKTALVGGHIYVIEVADSEAGKVVLKQMDDPETQRKIVHEGYEKVAEEFWHVKFNAWVTEKEEET</sequence>
<feature type="region of interest" description="Disordered" evidence="1">
    <location>
        <begin position="1"/>
        <end position="45"/>
    </location>
</feature>
<gene>
    <name evidence="2" type="ORF">C8A03DRAFT_35220</name>
</gene>
<name>A0AAN7H656_9PEZI</name>
<accession>A0AAN7H656</accession>
<keyword evidence="3" id="KW-1185">Reference proteome</keyword>
<evidence type="ECO:0000256" key="1">
    <source>
        <dbReference type="SAM" id="MobiDB-lite"/>
    </source>
</evidence>
<evidence type="ECO:0000313" key="3">
    <source>
        <dbReference type="Proteomes" id="UP001303760"/>
    </source>
</evidence>
<dbReference type="AlphaFoldDB" id="A0AAN7H656"/>
<reference evidence="2" key="2">
    <citation type="submission" date="2023-05" db="EMBL/GenBank/DDBJ databases">
        <authorList>
            <consortium name="Lawrence Berkeley National Laboratory"/>
            <person name="Steindorff A."/>
            <person name="Hensen N."/>
            <person name="Bonometti L."/>
            <person name="Westerberg I."/>
            <person name="Brannstrom I.O."/>
            <person name="Guillou S."/>
            <person name="Cros-Aarteil S."/>
            <person name="Calhoun S."/>
            <person name="Haridas S."/>
            <person name="Kuo A."/>
            <person name="Mondo S."/>
            <person name="Pangilinan J."/>
            <person name="Riley R."/>
            <person name="Labutti K."/>
            <person name="Andreopoulos B."/>
            <person name="Lipzen A."/>
            <person name="Chen C."/>
            <person name="Yanf M."/>
            <person name="Daum C."/>
            <person name="Ng V."/>
            <person name="Clum A."/>
            <person name="Ohm R."/>
            <person name="Martin F."/>
            <person name="Silar P."/>
            <person name="Natvig D."/>
            <person name="Lalanne C."/>
            <person name="Gautier V."/>
            <person name="Ament-Velasquez S.L."/>
            <person name="Kruys A."/>
            <person name="Hutchinson M.I."/>
            <person name="Powell A.J."/>
            <person name="Barry K."/>
            <person name="Miller A.N."/>
            <person name="Grigoriev I.V."/>
            <person name="Debuchy R."/>
            <person name="Gladieux P."/>
            <person name="Thoren M.H."/>
            <person name="Johannesson H."/>
        </authorList>
    </citation>
    <scope>NUCLEOTIDE SEQUENCE</scope>
    <source>
        <strain evidence="2">CBS 532.94</strain>
    </source>
</reference>
<dbReference type="EMBL" id="MU860169">
    <property type="protein sequence ID" value="KAK4236836.1"/>
    <property type="molecule type" value="Genomic_DNA"/>
</dbReference>
<reference evidence="2" key="1">
    <citation type="journal article" date="2023" name="Mol. Phylogenet. Evol.">
        <title>Genome-scale phylogeny and comparative genomics of the fungal order Sordariales.</title>
        <authorList>
            <person name="Hensen N."/>
            <person name="Bonometti L."/>
            <person name="Westerberg I."/>
            <person name="Brannstrom I.O."/>
            <person name="Guillou S."/>
            <person name="Cros-Aarteil S."/>
            <person name="Calhoun S."/>
            <person name="Haridas S."/>
            <person name="Kuo A."/>
            <person name="Mondo S."/>
            <person name="Pangilinan J."/>
            <person name="Riley R."/>
            <person name="LaButti K."/>
            <person name="Andreopoulos B."/>
            <person name="Lipzen A."/>
            <person name="Chen C."/>
            <person name="Yan M."/>
            <person name="Daum C."/>
            <person name="Ng V."/>
            <person name="Clum A."/>
            <person name="Steindorff A."/>
            <person name="Ohm R.A."/>
            <person name="Martin F."/>
            <person name="Silar P."/>
            <person name="Natvig D.O."/>
            <person name="Lalanne C."/>
            <person name="Gautier V."/>
            <person name="Ament-Velasquez S.L."/>
            <person name="Kruys A."/>
            <person name="Hutchinson M.I."/>
            <person name="Powell A.J."/>
            <person name="Barry K."/>
            <person name="Miller A.N."/>
            <person name="Grigoriev I.V."/>
            <person name="Debuchy R."/>
            <person name="Gladieux P."/>
            <person name="Hiltunen Thoren M."/>
            <person name="Johannesson H."/>
        </authorList>
    </citation>
    <scope>NUCLEOTIDE SEQUENCE</scope>
    <source>
        <strain evidence="2">CBS 532.94</strain>
    </source>
</reference>
<proteinExistence type="predicted"/>
<protein>
    <submittedName>
        <fullName evidence="2">Uncharacterized protein</fullName>
    </submittedName>
</protein>